<gene>
    <name evidence="1" type="ORF">GCM10007932_43840</name>
</gene>
<dbReference type="Proteomes" id="UP001156690">
    <property type="component" value="Unassembled WGS sequence"/>
</dbReference>
<dbReference type="RefSeq" id="WP_126608702.1">
    <property type="nucleotide sequence ID" value="NZ_AP025144.1"/>
</dbReference>
<organism evidence="1 2">
    <name type="scientific">Vibrio penaeicida</name>
    <dbReference type="NCBI Taxonomy" id="104609"/>
    <lineage>
        <taxon>Bacteria</taxon>
        <taxon>Pseudomonadati</taxon>
        <taxon>Pseudomonadota</taxon>
        <taxon>Gammaproteobacteria</taxon>
        <taxon>Vibrionales</taxon>
        <taxon>Vibrionaceae</taxon>
        <taxon>Vibrio</taxon>
    </lineage>
</organism>
<proteinExistence type="predicted"/>
<evidence type="ECO:0000313" key="1">
    <source>
        <dbReference type="EMBL" id="GLQ75022.1"/>
    </source>
</evidence>
<sequence>MNSSNDWYRKFSNLLPNEAPIDKCWAEFACLEIDGIIIPSTVSQPIANNCYAVSPLSLISGYAEDELPKVHNALARMLCRFMIKAVVIPLKLAKLDEVQTLNNQCLSTNMYSSSWHTISLQKIRDAALKLAPKQALLLRSLNPVQHLSIIENAKTDGWVPIATRQVYLHCDWANFKLTPDVKRDKKLLMEEGWKFRALESKQECERAKTLYDALYLDKYSEHNIQFTAQYLYRMSQEDLIQLRGLFYQGRMVAALGMVIIDGDMTCPIFGYDTSLPSKLALYRRISIFTIEYAKTHGLNFNMSSGAPRFKTHRGAKPEIEYSYVYTKHLTWFQRGIWRLLSVLTQTFYKPLLQKYRL</sequence>
<protein>
    <recommendedName>
        <fullName evidence="3">GNAT family N-acetyltransferase</fullName>
    </recommendedName>
</protein>
<name>A0AAV5NWN4_9VIBR</name>
<keyword evidence="2" id="KW-1185">Reference proteome</keyword>
<dbReference type="EMBL" id="BSNX01000067">
    <property type="protein sequence ID" value="GLQ75022.1"/>
    <property type="molecule type" value="Genomic_DNA"/>
</dbReference>
<dbReference type="InterPro" id="IPR016181">
    <property type="entry name" value="Acyl_CoA_acyltransferase"/>
</dbReference>
<evidence type="ECO:0008006" key="3">
    <source>
        <dbReference type="Google" id="ProtNLM"/>
    </source>
</evidence>
<reference evidence="2" key="1">
    <citation type="journal article" date="2019" name="Int. J. Syst. Evol. Microbiol.">
        <title>The Global Catalogue of Microorganisms (GCM) 10K type strain sequencing project: providing services to taxonomists for standard genome sequencing and annotation.</title>
        <authorList>
            <consortium name="The Broad Institute Genomics Platform"/>
            <consortium name="The Broad Institute Genome Sequencing Center for Infectious Disease"/>
            <person name="Wu L."/>
            <person name="Ma J."/>
        </authorList>
    </citation>
    <scope>NUCLEOTIDE SEQUENCE [LARGE SCALE GENOMIC DNA]</scope>
    <source>
        <strain evidence="2">NBRC 15640</strain>
    </source>
</reference>
<dbReference type="AlphaFoldDB" id="A0AAV5NWN4"/>
<comment type="caution">
    <text evidence="1">The sequence shown here is derived from an EMBL/GenBank/DDBJ whole genome shotgun (WGS) entry which is preliminary data.</text>
</comment>
<evidence type="ECO:0000313" key="2">
    <source>
        <dbReference type="Proteomes" id="UP001156690"/>
    </source>
</evidence>
<dbReference type="SUPFAM" id="SSF55729">
    <property type="entry name" value="Acyl-CoA N-acyltransferases (Nat)"/>
    <property type="match status" value="1"/>
</dbReference>
<accession>A0AAV5NWN4</accession>